<dbReference type="Gene3D" id="2.40.50.140">
    <property type="entry name" value="Nucleic acid-binding proteins"/>
    <property type="match status" value="1"/>
</dbReference>
<dbReference type="SMART" id="SM00278">
    <property type="entry name" value="HhH1"/>
    <property type="match status" value="2"/>
</dbReference>
<organism evidence="8 9">
    <name type="scientific">Candidatus Eisenbergiella merdigallinarum</name>
    <dbReference type="NCBI Taxonomy" id="2838552"/>
    <lineage>
        <taxon>Bacteria</taxon>
        <taxon>Bacillati</taxon>
        <taxon>Bacillota</taxon>
        <taxon>Clostridia</taxon>
        <taxon>Lachnospirales</taxon>
        <taxon>Lachnospiraceae</taxon>
        <taxon>Eisenbergiella</taxon>
    </lineage>
</organism>
<comment type="subunit">
    <text evidence="6">Homotetramer. Forms an RuvA(8)-RuvB(12)-Holliday junction (HJ) complex. HJ DNA is sandwiched between 2 RuvA tetramers; dsDNA enters through RuvA and exits via RuvB. An RuvB hexamer assembles on each DNA strand where it exits the tetramer. Each RuvB hexamer is contacted by two RuvA subunits (via domain III) on 2 adjacent RuvB subunits; this complex drives branch migration. In the full resolvosome a probable DNA-RuvA(4)-RuvB(12)-RuvC(2) complex forms which resolves the HJ.</text>
</comment>
<dbReference type="Gene3D" id="1.10.150.20">
    <property type="entry name" value="5' to 3' exonuclease, C-terminal subdomain"/>
    <property type="match status" value="1"/>
</dbReference>
<dbReference type="SUPFAM" id="SSF46929">
    <property type="entry name" value="DNA helicase RuvA subunit, C-terminal domain"/>
    <property type="match status" value="1"/>
</dbReference>
<dbReference type="InterPro" id="IPR000085">
    <property type="entry name" value="RuvA"/>
</dbReference>
<evidence type="ECO:0000313" key="8">
    <source>
        <dbReference type="EMBL" id="HJB90500.1"/>
    </source>
</evidence>
<dbReference type="GO" id="GO:0006281">
    <property type="term" value="P:DNA repair"/>
    <property type="evidence" value="ECO:0007669"/>
    <property type="project" value="UniProtKB-UniRule"/>
</dbReference>
<dbReference type="GO" id="GO:0000400">
    <property type="term" value="F:four-way junction DNA binding"/>
    <property type="evidence" value="ECO:0007669"/>
    <property type="project" value="UniProtKB-UniRule"/>
</dbReference>
<evidence type="ECO:0000256" key="4">
    <source>
        <dbReference type="ARBA" id="ARBA00023172"/>
    </source>
</evidence>
<evidence type="ECO:0000256" key="3">
    <source>
        <dbReference type="ARBA" id="ARBA00023125"/>
    </source>
</evidence>
<dbReference type="SUPFAM" id="SSF47781">
    <property type="entry name" value="RuvA domain 2-like"/>
    <property type="match status" value="1"/>
</dbReference>
<evidence type="ECO:0000256" key="6">
    <source>
        <dbReference type="HAMAP-Rule" id="MF_00031"/>
    </source>
</evidence>
<keyword evidence="3 6" id="KW-0238">DNA-binding</keyword>
<comment type="caution">
    <text evidence="6">Lacks conserved residue(s) required for the propagation of feature annotation.</text>
</comment>
<dbReference type="NCBIfam" id="TIGR00084">
    <property type="entry name" value="ruvA"/>
    <property type="match status" value="1"/>
</dbReference>
<comment type="subcellular location">
    <subcellularLocation>
        <location evidence="6">Cytoplasm</location>
    </subcellularLocation>
</comment>
<protein>
    <recommendedName>
        <fullName evidence="6">Holliday junction branch migration complex subunit RuvA</fullName>
    </recommendedName>
</protein>
<sequence>MFAYLIGTVAEVSQESLVLEVNRIGYHIRIPASAVSLLPPVGEEVKIYTYTSVREDAIALFGFLRKDDLEMYRQLINVSGIGPKAGLSVLSVLSADEIRLAVISQDEKAIAKAPGIGRKTAQRIILELKDRISLEDAFSSGEEAAPSMAAAGQGASGQARQEAVEALTALGYSASDALRAVNAAAQEDMDVEDLLKAALRKM</sequence>
<dbReference type="GO" id="GO:0048476">
    <property type="term" value="C:Holliday junction resolvase complex"/>
    <property type="evidence" value="ECO:0007669"/>
    <property type="project" value="UniProtKB-UniRule"/>
</dbReference>
<dbReference type="CDD" id="cd14332">
    <property type="entry name" value="UBA_RuvA_C"/>
    <property type="match status" value="1"/>
</dbReference>
<keyword evidence="1 6" id="KW-0963">Cytoplasm</keyword>
<evidence type="ECO:0000256" key="5">
    <source>
        <dbReference type="ARBA" id="ARBA00023204"/>
    </source>
</evidence>
<dbReference type="InterPro" id="IPR036267">
    <property type="entry name" value="RuvA_C_sf"/>
</dbReference>
<proteinExistence type="inferred from homology"/>
<dbReference type="GO" id="GO:0005524">
    <property type="term" value="F:ATP binding"/>
    <property type="evidence" value="ECO:0007669"/>
    <property type="project" value="InterPro"/>
</dbReference>
<reference evidence="8" key="1">
    <citation type="journal article" date="2021" name="PeerJ">
        <title>Extensive microbial diversity within the chicken gut microbiome revealed by metagenomics and culture.</title>
        <authorList>
            <person name="Gilroy R."/>
            <person name="Ravi A."/>
            <person name="Getino M."/>
            <person name="Pursley I."/>
            <person name="Horton D.L."/>
            <person name="Alikhan N.F."/>
            <person name="Baker D."/>
            <person name="Gharbi K."/>
            <person name="Hall N."/>
            <person name="Watson M."/>
            <person name="Adriaenssens E.M."/>
            <person name="Foster-Nyarko E."/>
            <person name="Jarju S."/>
            <person name="Secka A."/>
            <person name="Antonio M."/>
            <person name="Oren A."/>
            <person name="Chaudhuri R.R."/>
            <person name="La Ragione R."/>
            <person name="Hildebrand F."/>
            <person name="Pallen M.J."/>
        </authorList>
    </citation>
    <scope>NUCLEOTIDE SEQUENCE</scope>
    <source>
        <strain evidence="8">USAMLcec3-2134</strain>
    </source>
</reference>
<feature type="domain" description="Helix-hairpin-helix DNA-binding motif class 1" evidence="7">
    <location>
        <begin position="73"/>
        <end position="92"/>
    </location>
</feature>
<evidence type="ECO:0000256" key="1">
    <source>
        <dbReference type="ARBA" id="ARBA00022490"/>
    </source>
</evidence>
<accession>A0A9D2SC16</accession>
<comment type="caution">
    <text evidence="8">The sequence shown here is derived from an EMBL/GenBank/DDBJ whole genome shotgun (WGS) entry which is preliminary data.</text>
</comment>
<dbReference type="Pfam" id="PF07499">
    <property type="entry name" value="RuvA_C"/>
    <property type="match status" value="1"/>
</dbReference>
<reference evidence="8" key="2">
    <citation type="submission" date="2021-04" db="EMBL/GenBank/DDBJ databases">
        <authorList>
            <person name="Gilroy R."/>
        </authorList>
    </citation>
    <scope>NUCLEOTIDE SEQUENCE</scope>
    <source>
        <strain evidence="8">USAMLcec3-2134</strain>
    </source>
</reference>
<dbReference type="Pfam" id="PF01330">
    <property type="entry name" value="RuvA_N"/>
    <property type="match status" value="1"/>
</dbReference>
<gene>
    <name evidence="6 8" type="primary">ruvA</name>
    <name evidence="8" type="ORF">H9763_03415</name>
</gene>
<dbReference type="InterPro" id="IPR011114">
    <property type="entry name" value="RuvA_C"/>
</dbReference>
<feature type="region of interest" description="Domain I" evidence="6">
    <location>
        <begin position="1"/>
        <end position="64"/>
    </location>
</feature>
<dbReference type="GO" id="GO:0005737">
    <property type="term" value="C:cytoplasm"/>
    <property type="evidence" value="ECO:0007669"/>
    <property type="project" value="UniProtKB-SubCell"/>
</dbReference>
<comment type="domain">
    <text evidence="6">Has three domains with a flexible linker between the domains II and III and assumes an 'L' shape. Domain III is highly mobile and contacts RuvB.</text>
</comment>
<comment type="similarity">
    <text evidence="6">Belongs to the RuvA family.</text>
</comment>
<keyword evidence="5 6" id="KW-0234">DNA repair</keyword>
<dbReference type="GO" id="GO:0009378">
    <property type="term" value="F:four-way junction helicase activity"/>
    <property type="evidence" value="ECO:0007669"/>
    <property type="project" value="InterPro"/>
</dbReference>
<dbReference type="InterPro" id="IPR010994">
    <property type="entry name" value="RuvA_2-like"/>
</dbReference>
<comment type="function">
    <text evidence="6">The RuvA-RuvB-RuvC complex processes Holliday junction (HJ) DNA during genetic recombination and DNA repair, while the RuvA-RuvB complex plays an important role in the rescue of blocked DNA replication forks via replication fork reversal (RFR). RuvA specifically binds to HJ cruciform DNA, conferring on it an open structure. The RuvB hexamer acts as an ATP-dependent pump, pulling dsDNA into and through the RuvAB complex. HJ branch migration allows RuvC to scan DNA until it finds its consensus sequence, where it cleaves and resolves the cruciform DNA.</text>
</comment>
<dbReference type="Proteomes" id="UP000886883">
    <property type="component" value="Unassembled WGS sequence"/>
</dbReference>
<dbReference type="Pfam" id="PF14520">
    <property type="entry name" value="HHH_5"/>
    <property type="match status" value="1"/>
</dbReference>
<dbReference type="InterPro" id="IPR013849">
    <property type="entry name" value="DNA_helicase_Holl-junc_RuvA_I"/>
</dbReference>
<dbReference type="GO" id="GO:0009379">
    <property type="term" value="C:Holliday junction helicase complex"/>
    <property type="evidence" value="ECO:0007669"/>
    <property type="project" value="InterPro"/>
</dbReference>
<dbReference type="Gene3D" id="1.10.8.10">
    <property type="entry name" value="DNA helicase RuvA subunit, C-terminal domain"/>
    <property type="match status" value="1"/>
</dbReference>
<feature type="domain" description="Helix-hairpin-helix DNA-binding motif class 1" evidence="7">
    <location>
        <begin position="108"/>
        <end position="127"/>
    </location>
</feature>
<dbReference type="InterPro" id="IPR003583">
    <property type="entry name" value="Hlx-hairpin-Hlx_DNA-bd_motif"/>
</dbReference>
<dbReference type="GO" id="GO:0006310">
    <property type="term" value="P:DNA recombination"/>
    <property type="evidence" value="ECO:0007669"/>
    <property type="project" value="UniProtKB-UniRule"/>
</dbReference>
<feature type="region of interest" description="Domain III" evidence="6">
    <location>
        <begin position="155"/>
        <end position="202"/>
    </location>
</feature>
<dbReference type="AlphaFoldDB" id="A0A9D2SC16"/>
<keyword evidence="4 6" id="KW-0233">DNA recombination</keyword>
<name>A0A9D2SC16_9FIRM</name>
<keyword evidence="2 6" id="KW-0227">DNA damage</keyword>
<evidence type="ECO:0000259" key="7">
    <source>
        <dbReference type="SMART" id="SM00278"/>
    </source>
</evidence>
<dbReference type="SUPFAM" id="SSF50249">
    <property type="entry name" value="Nucleic acid-binding proteins"/>
    <property type="match status" value="1"/>
</dbReference>
<dbReference type="EMBL" id="DWXE01000010">
    <property type="protein sequence ID" value="HJB90500.1"/>
    <property type="molecule type" value="Genomic_DNA"/>
</dbReference>
<evidence type="ECO:0000313" key="9">
    <source>
        <dbReference type="Proteomes" id="UP000886883"/>
    </source>
</evidence>
<dbReference type="InterPro" id="IPR012340">
    <property type="entry name" value="NA-bd_OB-fold"/>
</dbReference>
<evidence type="ECO:0000256" key="2">
    <source>
        <dbReference type="ARBA" id="ARBA00022763"/>
    </source>
</evidence>
<dbReference type="HAMAP" id="MF_00031">
    <property type="entry name" value="DNA_HJ_migration_RuvA"/>
    <property type="match status" value="1"/>
</dbReference>